<keyword evidence="7 10" id="KW-0472">Membrane</keyword>
<evidence type="ECO:0000256" key="7">
    <source>
        <dbReference type="ARBA" id="ARBA00023136"/>
    </source>
</evidence>
<sequence length="430" mass="48227">MRRRRSESGGLLSALRSWLAGAAVLLLGAPSLALPSGMALGSSSHSLHYVYTAMSEPNQGLPQFISVAYVDGQLFSHYDSVTRRRQPRAAWIKKVEEDIPQYWATHSQRARNHEHVFRGNLEVARNHYNHSRGEWRVEEAPQPFTLVPSRGGKRKKSDCPMGAVGSVLGASSSSLSKHRKGKVGGPELVEENGSSRLLQGSVIHPPSVGLFSGVHSMQVMITCELRKDGSKRSQYLFAYDGRDYISLDTETLTWTAADPPAQITKRRWEKDPALAQRWKAYLEGECIEWLQRYLEYGKERLLRTEPPVGKVTRMFLSEGRELLVCQAHGFYPKEIEATWRKGGEIMEQDTFRRSVAPNSDGTYHAWLSIEINPEDRELYRCHIDHAGLTEPLVLAWEAPGDNVRHIVGIVLGVLAALLLMAAGVVFFRSK</sequence>
<dbReference type="InterPro" id="IPR036179">
    <property type="entry name" value="Ig-like_dom_sf"/>
</dbReference>
<keyword evidence="3 10" id="KW-0812">Transmembrane</keyword>
<dbReference type="InterPro" id="IPR011162">
    <property type="entry name" value="MHC_I/II-like_Ag-recog"/>
</dbReference>
<evidence type="ECO:0000256" key="9">
    <source>
        <dbReference type="ARBA" id="ARBA00023180"/>
    </source>
</evidence>
<dbReference type="InterPro" id="IPR011161">
    <property type="entry name" value="MHC_I-like_Ag-recog"/>
</dbReference>
<evidence type="ECO:0000313" key="12">
    <source>
        <dbReference type="Proteomes" id="UP001652642"/>
    </source>
</evidence>
<dbReference type="InterPro" id="IPR050208">
    <property type="entry name" value="MHC_class-I_related"/>
</dbReference>
<reference evidence="13" key="2">
    <citation type="submission" date="2025-08" db="UniProtKB">
        <authorList>
            <consortium name="RefSeq"/>
        </authorList>
    </citation>
    <scope>IDENTIFICATION</scope>
</reference>
<proteinExistence type="predicted"/>
<evidence type="ECO:0000256" key="8">
    <source>
        <dbReference type="ARBA" id="ARBA00023157"/>
    </source>
</evidence>
<evidence type="ECO:0000256" key="5">
    <source>
        <dbReference type="ARBA" id="ARBA00022859"/>
    </source>
</evidence>
<dbReference type="PROSITE" id="PS50835">
    <property type="entry name" value="IG_LIKE"/>
    <property type="match status" value="1"/>
</dbReference>
<dbReference type="RefSeq" id="XP_072846522.1">
    <property type="nucleotide sequence ID" value="XM_072990421.1"/>
</dbReference>
<comment type="subcellular location">
    <subcellularLocation>
        <location evidence="1">Membrane</location>
        <topology evidence="1">Single-pass type I membrane protein</topology>
    </subcellularLocation>
</comment>
<dbReference type="SMART" id="SM00407">
    <property type="entry name" value="IGc1"/>
    <property type="match status" value="1"/>
</dbReference>
<keyword evidence="9" id="KW-0325">Glycoprotein</keyword>
<evidence type="ECO:0000256" key="1">
    <source>
        <dbReference type="ARBA" id="ARBA00004479"/>
    </source>
</evidence>
<evidence type="ECO:0000256" key="6">
    <source>
        <dbReference type="ARBA" id="ARBA00022989"/>
    </source>
</evidence>
<dbReference type="Proteomes" id="UP001652642">
    <property type="component" value="Chromosome 2"/>
</dbReference>
<feature type="domain" description="Ig-like" evidence="11">
    <location>
        <begin position="306"/>
        <end position="395"/>
    </location>
</feature>
<dbReference type="InterPro" id="IPR037055">
    <property type="entry name" value="MHC_I-like_Ag-recog_sf"/>
</dbReference>
<dbReference type="InterPro" id="IPR003597">
    <property type="entry name" value="Ig_C1-set"/>
</dbReference>
<dbReference type="Gene3D" id="2.60.40.10">
    <property type="entry name" value="Immunoglobulins"/>
    <property type="match status" value="1"/>
</dbReference>
<accession>A0ABM5FM97</accession>
<evidence type="ECO:0000256" key="4">
    <source>
        <dbReference type="ARBA" id="ARBA00022729"/>
    </source>
</evidence>
<keyword evidence="2" id="KW-0490">MHC I</keyword>
<evidence type="ECO:0000259" key="11">
    <source>
        <dbReference type="PROSITE" id="PS50835"/>
    </source>
</evidence>
<dbReference type="GeneID" id="110070234"/>
<keyword evidence="8" id="KW-1015">Disulfide bond</keyword>
<evidence type="ECO:0000313" key="13">
    <source>
        <dbReference type="RefSeq" id="XP_072846522.1"/>
    </source>
</evidence>
<name>A0ABM5FM97_9SAUR</name>
<keyword evidence="6 10" id="KW-1133">Transmembrane helix</keyword>
<dbReference type="Pfam" id="PF00129">
    <property type="entry name" value="MHC_I"/>
    <property type="match status" value="2"/>
</dbReference>
<dbReference type="PANTHER" id="PTHR16675">
    <property type="entry name" value="MHC CLASS I-RELATED"/>
    <property type="match status" value="1"/>
</dbReference>
<dbReference type="SUPFAM" id="SSF48726">
    <property type="entry name" value="Immunoglobulin"/>
    <property type="match status" value="1"/>
</dbReference>
<evidence type="ECO:0000256" key="2">
    <source>
        <dbReference type="ARBA" id="ARBA00022451"/>
    </source>
</evidence>
<evidence type="ECO:0000256" key="3">
    <source>
        <dbReference type="ARBA" id="ARBA00022692"/>
    </source>
</evidence>
<keyword evidence="12" id="KW-1185">Reference proteome</keyword>
<feature type="transmembrane region" description="Helical" evidence="10">
    <location>
        <begin position="406"/>
        <end position="427"/>
    </location>
</feature>
<keyword evidence="5" id="KW-0391">Immunity</keyword>
<evidence type="ECO:0000256" key="10">
    <source>
        <dbReference type="SAM" id="Phobius"/>
    </source>
</evidence>
<dbReference type="SUPFAM" id="SSF54452">
    <property type="entry name" value="MHC antigen-recognition domain"/>
    <property type="match status" value="2"/>
</dbReference>
<dbReference type="Gene3D" id="3.30.500.10">
    <property type="entry name" value="MHC class I-like antigen recognition-like"/>
    <property type="match status" value="2"/>
</dbReference>
<organism evidence="12 13">
    <name type="scientific">Pogona vitticeps</name>
    <name type="common">central bearded dragon</name>
    <dbReference type="NCBI Taxonomy" id="103695"/>
    <lineage>
        <taxon>Eukaryota</taxon>
        <taxon>Metazoa</taxon>
        <taxon>Chordata</taxon>
        <taxon>Craniata</taxon>
        <taxon>Vertebrata</taxon>
        <taxon>Euteleostomi</taxon>
        <taxon>Lepidosauria</taxon>
        <taxon>Squamata</taxon>
        <taxon>Bifurcata</taxon>
        <taxon>Unidentata</taxon>
        <taxon>Episquamata</taxon>
        <taxon>Toxicofera</taxon>
        <taxon>Iguania</taxon>
        <taxon>Acrodonta</taxon>
        <taxon>Agamidae</taxon>
        <taxon>Amphibolurinae</taxon>
        <taxon>Pogona</taxon>
    </lineage>
</organism>
<dbReference type="InterPro" id="IPR007110">
    <property type="entry name" value="Ig-like_dom"/>
</dbReference>
<dbReference type="Pfam" id="PF07654">
    <property type="entry name" value="C1-set"/>
    <property type="match status" value="1"/>
</dbReference>
<dbReference type="InterPro" id="IPR013783">
    <property type="entry name" value="Ig-like_fold"/>
</dbReference>
<dbReference type="CDD" id="cd07698">
    <property type="entry name" value="IgC1_MHC_I_alpha3"/>
    <property type="match status" value="1"/>
</dbReference>
<reference evidence="12" key="1">
    <citation type="submission" date="2025-05" db="UniProtKB">
        <authorList>
            <consortium name="RefSeq"/>
        </authorList>
    </citation>
    <scope>NUCLEOTIDE SEQUENCE [LARGE SCALE GENOMIC DNA]</scope>
</reference>
<gene>
    <name evidence="13" type="primary">LOC110070234</name>
</gene>
<dbReference type="PANTHER" id="PTHR16675:SF242">
    <property type="entry name" value="MAJOR HISTOCOMPATIBILITY COMPLEX CLASS I-RELATED GENE PROTEIN"/>
    <property type="match status" value="1"/>
</dbReference>
<protein>
    <submittedName>
        <fullName evidence="13">H-2 class I histocompatibility antigen, Q7 alpha chain-like</fullName>
    </submittedName>
</protein>
<keyword evidence="4" id="KW-0732">Signal</keyword>